<evidence type="ECO:0000256" key="2">
    <source>
        <dbReference type="ARBA" id="ARBA00023125"/>
    </source>
</evidence>
<dbReference type="SUPFAM" id="SSF46785">
    <property type="entry name" value="Winged helix' DNA-binding domain"/>
    <property type="match status" value="1"/>
</dbReference>
<dbReference type="InterPro" id="IPR036388">
    <property type="entry name" value="WH-like_DNA-bd_sf"/>
</dbReference>
<dbReference type="PANTHER" id="PTHR33204:SF18">
    <property type="entry name" value="TRANSCRIPTIONAL REGULATORY PROTEIN"/>
    <property type="match status" value="1"/>
</dbReference>
<keyword evidence="1" id="KW-0805">Transcription regulation</keyword>
<dbReference type="Gene3D" id="1.10.10.10">
    <property type="entry name" value="Winged helix-like DNA-binding domain superfamily/Winged helix DNA-binding domain"/>
    <property type="match status" value="1"/>
</dbReference>
<sequence length="235" mass="26107">MAALVWCDGGVPIHSDYCPIALGVEILGDRWTPLVIRELMVGAEGFNDIHRGLPRMSRTLLTQRLRALERHGLVSRQPAGPGRQGSYTLTEAGWALTPVIWSLGRWAAAWVFDDPADEDCDGLSLIWRMHQHAVPDRLPPRRTLVHVTLTGPGAAQGWLDIERPAMTVCKEEPREDVHLRVTADNRQMHRWLLGRTPLRAVFDAGEAEIHGPTALVRAFPTWFDTTVFAAGPPPA</sequence>
<dbReference type="GO" id="GO:0003677">
    <property type="term" value="F:DNA binding"/>
    <property type="evidence" value="ECO:0007669"/>
    <property type="project" value="UniProtKB-KW"/>
</dbReference>
<dbReference type="InterPro" id="IPR002577">
    <property type="entry name" value="HTH_HxlR"/>
</dbReference>
<evidence type="ECO:0000313" key="6">
    <source>
        <dbReference type="Proteomes" id="UP000234331"/>
    </source>
</evidence>
<dbReference type="EMBL" id="FZMO01000547">
    <property type="protein sequence ID" value="SNQ51754.1"/>
    <property type="molecule type" value="Genomic_DNA"/>
</dbReference>
<protein>
    <submittedName>
        <fullName evidence="5">Transcriptional regulator, HxlR family</fullName>
    </submittedName>
</protein>
<dbReference type="InterPro" id="IPR036527">
    <property type="entry name" value="SCP2_sterol-bd_dom_sf"/>
</dbReference>
<dbReference type="SUPFAM" id="SSF55718">
    <property type="entry name" value="SCP-like"/>
    <property type="match status" value="1"/>
</dbReference>
<dbReference type="PROSITE" id="PS51118">
    <property type="entry name" value="HTH_HXLR"/>
    <property type="match status" value="1"/>
</dbReference>
<evidence type="ECO:0000313" key="5">
    <source>
        <dbReference type="EMBL" id="SNQ51754.1"/>
    </source>
</evidence>
<keyword evidence="3" id="KW-0804">Transcription</keyword>
<evidence type="ECO:0000256" key="1">
    <source>
        <dbReference type="ARBA" id="ARBA00023015"/>
    </source>
</evidence>
<keyword evidence="2" id="KW-0238">DNA-binding</keyword>
<dbReference type="PANTHER" id="PTHR33204">
    <property type="entry name" value="TRANSCRIPTIONAL REGULATOR, MARR FAMILY"/>
    <property type="match status" value="1"/>
</dbReference>
<dbReference type="InterPro" id="IPR036390">
    <property type="entry name" value="WH_DNA-bd_sf"/>
</dbReference>
<name>A0A2I2L1F7_9ACTN</name>
<keyword evidence="6" id="KW-1185">Reference proteome</keyword>
<dbReference type="AlphaFoldDB" id="A0A2I2L1F7"/>
<accession>A0A2I2L1F7</accession>
<feature type="domain" description="HTH hxlR-type" evidence="4">
    <location>
        <begin position="18"/>
        <end position="115"/>
    </location>
</feature>
<organism evidence="5 6">
    <name type="scientific">Frankia canadensis</name>
    <dbReference type="NCBI Taxonomy" id="1836972"/>
    <lineage>
        <taxon>Bacteria</taxon>
        <taxon>Bacillati</taxon>
        <taxon>Actinomycetota</taxon>
        <taxon>Actinomycetes</taxon>
        <taxon>Frankiales</taxon>
        <taxon>Frankiaceae</taxon>
        <taxon>Frankia</taxon>
    </lineage>
</organism>
<dbReference type="Proteomes" id="UP000234331">
    <property type="component" value="Unassembled WGS sequence"/>
</dbReference>
<evidence type="ECO:0000259" key="4">
    <source>
        <dbReference type="PROSITE" id="PS51118"/>
    </source>
</evidence>
<dbReference type="Pfam" id="PF01638">
    <property type="entry name" value="HxlR"/>
    <property type="match status" value="1"/>
</dbReference>
<proteinExistence type="predicted"/>
<evidence type="ECO:0000256" key="3">
    <source>
        <dbReference type="ARBA" id="ARBA00023163"/>
    </source>
</evidence>
<reference evidence="5 6" key="1">
    <citation type="submission" date="2017-06" db="EMBL/GenBank/DDBJ databases">
        <authorList>
            <person name="Kim H.J."/>
            <person name="Triplett B.A."/>
        </authorList>
    </citation>
    <scope>NUCLEOTIDE SEQUENCE [LARGE SCALE GENOMIC DNA]</scope>
    <source>
        <strain evidence="5">FRACA_ARgP5</strain>
    </source>
</reference>
<gene>
    <name evidence="5" type="ORF">FRACA_80054</name>
</gene>